<organism evidence="2">
    <name type="scientific">Arundo donax</name>
    <name type="common">Giant reed</name>
    <name type="synonym">Donax arundinaceus</name>
    <dbReference type="NCBI Taxonomy" id="35708"/>
    <lineage>
        <taxon>Eukaryota</taxon>
        <taxon>Viridiplantae</taxon>
        <taxon>Streptophyta</taxon>
        <taxon>Embryophyta</taxon>
        <taxon>Tracheophyta</taxon>
        <taxon>Spermatophyta</taxon>
        <taxon>Magnoliopsida</taxon>
        <taxon>Liliopsida</taxon>
        <taxon>Poales</taxon>
        <taxon>Poaceae</taxon>
        <taxon>PACMAD clade</taxon>
        <taxon>Arundinoideae</taxon>
        <taxon>Arundineae</taxon>
        <taxon>Arundo</taxon>
    </lineage>
</organism>
<dbReference type="AlphaFoldDB" id="A0A0A9E5B9"/>
<reference evidence="2" key="1">
    <citation type="submission" date="2014-09" db="EMBL/GenBank/DDBJ databases">
        <authorList>
            <person name="Magalhaes I.L.F."/>
            <person name="Oliveira U."/>
            <person name="Santos F.R."/>
            <person name="Vidigal T.H.D.A."/>
            <person name="Brescovit A.D."/>
            <person name="Santos A.J."/>
        </authorList>
    </citation>
    <scope>NUCLEOTIDE SEQUENCE</scope>
    <source>
        <tissue evidence="2">Shoot tissue taken approximately 20 cm above the soil surface</tissue>
    </source>
</reference>
<name>A0A0A9E5B9_ARUDO</name>
<evidence type="ECO:0000259" key="1">
    <source>
        <dbReference type="Pfam" id="PF12143"/>
    </source>
</evidence>
<dbReference type="Pfam" id="PF12143">
    <property type="entry name" value="PPO1_KFDV"/>
    <property type="match status" value="1"/>
</dbReference>
<dbReference type="InterPro" id="IPR022740">
    <property type="entry name" value="Polyphenol_oxidase_C"/>
</dbReference>
<protein>
    <recommendedName>
        <fullName evidence="1">Polyphenol oxidase C-terminal domain-containing protein</fullName>
    </recommendedName>
</protein>
<accession>A0A0A9E5B9</accession>
<dbReference type="GO" id="GO:0004097">
    <property type="term" value="F:catechol oxidase activity"/>
    <property type="evidence" value="ECO:0007669"/>
    <property type="project" value="InterPro"/>
</dbReference>
<dbReference type="EMBL" id="GBRH01201916">
    <property type="protein sequence ID" value="JAD95979.1"/>
    <property type="molecule type" value="Transcribed_RNA"/>
</dbReference>
<proteinExistence type="predicted"/>
<reference evidence="2" key="2">
    <citation type="journal article" date="2015" name="Data Brief">
        <title>Shoot transcriptome of the giant reed, Arundo donax.</title>
        <authorList>
            <person name="Barrero R.A."/>
            <person name="Guerrero F.D."/>
            <person name="Moolhuijzen P."/>
            <person name="Goolsby J.A."/>
            <person name="Tidwell J."/>
            <person name="Bellgard S.E."/>
            <person name="Bellgard M.I."/>
        </authorList>
    </citation>
    <scope>NUCLEOTIDE SEQUENCE</scope>
    <source>
        <tissue evidence="2">Shoot tissue taken approximately 20 cm above the soil surface</tissue>
    </source>
</reference>
<feature type="domain" description="Polyphenol oxidase C-terminal" evidence="1">
    <location>
        <begin position="2"/>
        <end position="65"/>
    </location>
</feature>
<sequence length="77" mass="8004">MVGPQHSEYAGSFVSVASSKEKGAGSAGTLEGKVTLVIDDVLADISASGDTIDVVIVPRTGDIKINLPLRIQNEDFC</sequence>
<evidence type="ECO:0000313" key="2">
    <source>
        <dbReference type="EMBL" id="JAD95979.1"/>
    </source>
</evidence>